<dbReference type="PATRIC" id="fig|35623.3.peg.704"/>
<dbReference type="Gene3D" id="3.40.50.1820">
    <property type="entry name" value="alpha/beta hydrolase"/>
    <property type="match status" value="1"/>
</dbReference>
<reference evidence="3" key="1">
    <citation type="submission" date="2014-05" db="EMBL/GenBank/DDBJ databases">
        <authorList>
            <person name="Kube M."/>
        </authorList>
    </citation>
    <scope>NUCLEOTIDE SEQUENCE [LARGE SCALE GENOMIC DNA]</scope>
</reference>
<dbReference type="RefSeq" id="WP_045749285.1">
    <property type="nucleotide sequence ID" value="NZ_FUZK01000001.1"/>
</dbReference>
<keyword evidence="3" id="KW-1185">Reference proteome</keyword>
<dbReference type="InterPro" id="IPR029058">
    <property type="entry name" value="AB_hydrolase_fold"/>
</dbReference>
<dbReference type="SUPFAM" id="SSF53474">
    <property type="entry name" value="alpha/beta-Hydrolases"/>
    <property type="match status" value="1"/>
</dbReference>
<proteinExistence type="predicted"/>
<evidence type="ECO:0000259" key="1">
    <source>
        <dbReference type="Pfam" id="PF02230"/>
    </source>
</evidence>
<dbReference type="InParanoid" id="A0A061AIJ0"/>
<gene>
    <name evidence="2" type="ORF">Aocu_07040</name>
</gene>
<dbReference type="EMBL" id="LK028559">
    <property type="protein sequence ID" value="CDR30777.1"/>
    <property type="molecule type" value="Genomic_DNA"/>
</dbReference>
<dbReference type="FunCoup" id="A0A061AIJ0">
    <property type="interactions" value="4"/>
</dbReference>
<dbReference type="InterPro" id="IPR003140">
    <property type="entry name" value="PLipase/COase/thioEstase"/>
</dbReference>
<dbReference type="Proteomes" id="UP000032434">
    <property type="component" value="Chromosome 1"/>
</dbReference>
<protein>
    <submittedName>
        <fullName evidence="2">Phospholipase/carboxylesterase/thioesterase</fullName>
    </submittedName>
</protein>
<dbReference type="STRING" id="35623.Aocu_07040"/>
<dbReference type="KEGG" id="aoc:Aocu_07040"/>
<dbReference type="Pfam" id="PF02230">
    <property type="entry name" value="Abhydrolase_2"/>
    <property type="match status" value="1"/>
</dbReference>
<dbReference type="OrthoDB" id="9796570at2"/>
<accession>A0A061AIJ0</accession>
<evidence type="ECO:0000313" key="2">
    <source>
        <dbReference type="EMBL" id="CDR30777.1"/>
    </source>
</evidence>
<sequence>MIHIFKDKQNKHTFLTLHGTGGDEFDLVPLAEYLNPKFNILSPRGNVNEQGMNRFFKRYGMGLFDIPNLLLETDNLYQFIKDSEQKYAFSINDVIALGFSNGANILESLIQLKSETPKIIILLSPVFVQPNVQFKDLSDHHIYVSIDPKDPYLKPGDMEQLIEALEHANAQLTVYKHHYGHQVNMQVLEHLKSWLESLI</sequence>
<evidence type="ECO:0000313" key="3">
    <source>
        <dbReference type="Proteomes" id="UP000032434"/>
    </source>
</evidence>
<dbReference type="HOGENOM" id="CLU_049413_6_1_14"/>
<organism evidence="2 3">
    <name type="scientific">Acholeplasma oculi</name>
    <dbReference type="NCBI Taxonomy" id="35623"/>
    <lineage>
        <taxon>Bacteria</taxon>
        <taxon>Bacillati</taxon>
        <taxon>Mycoplasmatota</taxon>
        <taxon>Mollicutes</taxon>
        <taxon>Acholeplasmatales</taxon>
        <taxon>Acholeplasmataceae</taxon>
        <taxon>Acholeplasma</taxon>
    </lineage>
</organism>
<dbReference type="GO" id="GO:0016787">
    <property type="term" value="F:hydrolase activity"/>
    <property type="evidence" value="ECO:0007669"/>
    <property type="project" value="InterPro"/>
</dbReference>
<name>A0A061AIJ0_9MOLU</name>
<feature type="domain" description="Phospholipase/carboxylesterase/thioesterase" evidence="1">
    <location>
        <begin position="6"/>
        <end position="196"/>
    </location>
</feature>
<dbReference type="AlphaFoldDB" id="A0A061AIJ0"/>